<dbReference type="PANTHER" id="PTHR31184:SF2">
    <property type="entry name" value="HUNTINGTIN-INTERACTING PROTEIN K"/>
    <property type="match status" value="1"/>
</dbReference>
<dbReference type="GO" id="GO:0043066">
    <property type="term" value="P:negative regulation of apoptotic process"/>
    <property type="evidence" value="ECO:0007669"/>
    <property type="project" value="TreeGrafter"/>
</dbReference>
<dbReference type="CDD" id="cd14361">
    <property type="entry name" value="UBA_HYPK"/>
    <property type="match status" value="1"/>
</dbReference>
<evidence type="ECO:0000259" key="2">
    <source>
        <dbReference type="Pfam" id="PF19026"/>
    </source>
</evidence>
<proteinExistence type="predicted"/>
<evidence type="ECO:0000256" key="1">
    <source>
        <dbReference type="SAM" id="MobiDB-lite"/>
    </source>
</evidence>
<dbReference type="EMBL" id="UZAG01003933">
    <property type="protein sequence ID" value="VDO16116.1"/>
    <property type="molecule type" value="Genomic_DNA"/>
</dbReference>
<dbReference type="STRING" id="42155.A0A0R3QEL9"/>
<feature type="region of interest" description="Disordered" evidence="1">
    <location>
        <begin position="48"/>
        <end position="71"/>
    </location>
</feature>
<dbReference type="Pfam" id="PF19026">
    <property type="entry name" value="UBA_HYPK"/>
    <property type="match status" value="1"/>
</dbReference>
<dbReference type="InterPro" id="IPR052617">
    <property type="entry name" value="Huntingtin-int_K"/>
</dbReference>
<gene>
    <name evidence="3" type="ORF">BTMF_LOCUS4103</name>
</gene>
<name>A0A0R3QEL9_9BILA</name>
<reference evidence="5" key="1">
    <citation type="submission" date="2017-02" db="UniProtKB">
        <authorList>
            <consortium name="WormBaseParasite"/>
        </authorList>
    </citation>
    <scope>IDENTIFICATION</scope>
</reference>
<dbReference type="InterPro" id="IPR044034">
    <property type="entry name" value="NAC-like_UBA"/>
</dbReference>
<dbReference type="GO" id="GO:0050821">
    <property type="term" value="P:protein stabilization"/>
    <property type="evidence" value="ECO:0007669"/>
    <property type="project" value="TreeGrafter"/>
</dbReference>
<dbReference type="Proteomes" id="UP000280834">
    <property type="component" value="Unassembled WGS sequence"/>
</dbReference>
<organism evidence="5">
    <name type="scientific">Brugia timori</name>
    <dbReference type="NCBI Taxonomy" id="42155"/>
    <lineage>
        <taxon>Eukaryota</taxon>
        <taxon>Metazoa</taxon>
        <taxon>Ecdysozoa</taxon>
        <taxon>Nematoda</taxon>
        <taxon>Chromadorea</taxon>
        <taxon>Rhabditida</taxon>
        <taxon>Spirurina</taxon>
        <taxon>Spiruromorpha</taxon>
        <taxon>Filarioidea</taxon>
        <taxon>Onchocercidae</taxon>
        <taxon>Brugia</taxon>
    </lineage>
</organism>
<keyword evidence="4" id="KW-1185">Reference proteome</keyword>
<sequence length="157" mass="17657">MLLHVDNGHIRATLLKSGSQQQIHLLVALCYMKGFPFSLRGWMREREKDEQNGVEGQTDRMPKDTSKSKDWAAADLEKVTDFNEDSDIGREVSNEKLDSLISGPSGPLRESGKVVNVKKEDVLLIMDELELPRIRAEKKLIEHNGDIIAATKDLLGF</sequence>
<accession>A0A0R3QEL9</accession>
<dbReference type="AlphaFoldDB" id="A0A0R3QEL9"/>
<dbReference type="InterPro" id="IPR038922">
    <property type="entry name" value="HYPK_UBA"/>
</dbReference>
<evidence type="ECO:0000313" key="5">
    <source>
        <dbReference type="WBParaSite" id="BTMF_0000481001-mRNA-1"/>
    </source>
</evidence>
<dbReference type="PANTHER" id="PTHR31184">
    <property type="entry name" value="HUNTINGTIN-INTERACTING PROTEIN K FAMILY MEMBER"/>
    <property type="match status" value="1"/>
</dbReference>
<dbReference type="Gene3D" id="1.10.8.10">
    <property type="entry name" value="DNA helicase RuvA subunit, C-terminal domain"/>
    <property type="match status" value="1"/>
</dbReference>
<dbReference type="WBParaSite" id="BTMF_0000481001-mRNA-1">
    <property type="protein sequence ID" value="BTMF_0000481001-mRNA-1"/>
    <property type="gene ID" value="BTMF_0000481001"/>
</dbReference>
<reference evidence="3 4" key="2">
    <citation type="submission" date="2018-11" db="EMBL/GenBank/DDBJ databases">
        <authorList>
            <consortium name="Pathogen Informatics"/>
        </authorList>
    </citation>
    <scope>NUCLEOTIDE SEQUENCE [LARGE SCALE GENOMIC DNA]</scope>
</reference>
<evidence type="ECO:0000313" key="4">
    <source>
        <dbReference type="Proteomes" id="UP000280834"/>
    </source>
</evidence>
<evidence type="ECO:0000313" key="3">
    <source>
        <dbReference type="EMBL" id="VDO16116.1"/>
    </source>
</evidence>
<feature type="domain" description="Nascent polypeptide-associated complex subunit alpha-like UBA" evidence="2">
    <location>
        <begin position="115"/>
        <end position="155"/>
    </location>
</feature>
<protein>
    <submittedName>
        <fullName evidence="5">HYPK_UBA domain-containing protein</fullName>
    </submittedName>
</protein>